<reference evidence="2 3" key="1">
    <citation type="submission" date="2019-01" db="EMBL/GenBank/DDBJ databases">
        <title>Sequencing of cultivated peanut Arachis hypogaea provides insights into genome evolution and oil improvement.</title>
        <authorList>
            <person name="Chen X."/>
        </authorList>
    </citation>
    <scope>NUCLEOTIDE SEQUENCE [LARGE SCALE GENOMIC DNA]</scope>
    <source>
        <strain evidence="3">cv. Fuhuasheng</strain>
        <tissue evidence="2">Leaves</tissue>
    </source>
</reference>
<proteinExistence type="predicted"/>
<comment type="caution">
    <text evidence="2">The sequence shown here is derived from an EMBL/GenBank/DDBJ whole genome shotgun (WGS) entry which is preliminary data.</text>
</comment>
<evidence type="ECO:0000313" key="3">
    <source>
        <dbReference type="Proteomes" id="UP000289738"/>
    </source>
</evidence>
<evidence type="ECO:0000313" key="2">
    <source>
        <dbReference type="EMBL" id="RYR47287.1"/>
    </source>
</evidence>
<sequence length="224" mass="23318">MAAHSSLTSRKSFGGARTTAAMAAVKAFEDAGGESEHSEAGESGVWCGVVWCSGSGRLLDFEIQKTCNGQRVLDVGATEVVTSVGPAIALSMDDSFLCLCIGTITGNVGDEVGTGEHLPTSVHCSTPAGVGDGLFEDPDDDDVEPDLITDDSGDDLGASDPRGAAAYTTIHKSSKEVRSHATTGWNSCPMTSPDKGLLILDLVLLVIRGWLCRRPRLDMCGSGR</sequence>
<gene>
    <name evidence="2" type="ORF">Ahy_A07g033234</name>
</gene>
<organism evidence="2 3">
    <name type="scientific">Arachis hypogaea</name>
    <name type="common">Peanut</name>
    <dbReference type="NCBI Taxonomy" id="3818"/>
    <lineage>
        <taxon>Eukaryota</taxon>
        <taxon>Viridiplantae</taxon>
        <taxon>Streptophyta</taxon>
        <taxon>Embryophyta</taxon>
        <taxon>Tracheophyta</taxon>
        <taxon>Spermatophyta</taxon>
        <taxon>Magnoliopsida</taxon>
        <taxon>eudicotyledons</taxon>
        <taxon>Gunneridae</taxon>
        <taxon>Pentapetalae</taxon>
        <taxon>rosids</taxon>
        <taxon>fabids</taxon>
        <taxon>Fabales</taxon>
        <taxon>Fabaceae</taxon>
        <taxon>Papilionoideae</taxon>
        <taxon>50 kb inversion clade</taxon>
        <taxon>dalbergioids sensu lato</taxon>
        <taxon>Dalbergieae</taxon>
        <taxon>Pterocarpus clade</taxon>
        <taxon>Arachis</taxon>
    </lineage>
</organism>
<accession>A0A445C8K4</accession>
<feature type="region of interest" description="Disordered" evidence="1">
    <location>
        <begin position="129"/>
        <end position="161"/>
    </location>
</feature>
<dbReference type="Proteomes" id="UP000289738">
    <property type="component" value="Chromosome A07"/>
</dbReference>
<dbReference type="AlphaFoldDB" id="A0A445C8K4"/>
<dbReference type="EMBL" id="SDMP01000007">
    <property type="protein sequence ID" value="RYR47287.1"/>
    <property type="molecule type" value="Genomic_DNA"/>
</dbReference>
<name>A0A445C8K4_ARAHY</name>
<protein>
    <submittedName>
        <fullName evidence="2">Uncharacterized protein</fullName>
    </submittedName>
</protein>
<evidence type="ECO:0000256" key="1">
    <source>
        <dbReference type="SAM" id="MobiDB-lite"/>
    </source>
</evidence>
<keyword evidence="3" id="KW-1185">Reference proteome</keyword>
<feature type="compositionally biased region" description="Acidic residues" evidence="1">
    <location>
        <begin position="134"/>
        <end position="154"/>
    </location>
</feature>